<dbReference type="Proteomes" id="UP000515860">
    <property type="component" value="Chromosome"/>
</dbReference>
<gene>
    <name evidence="6" type="ORF">H9Q79_06090</name>
</gene>
<evidence type="ECO:0000313" key="6">
    <source>
        <dbReference type="EMBL" id="QNM09852.1"/>
    </source>
</evidence>
<keyword evidence="3 6" id="KW-0378">Hydrolase</keyword>
<organism evidence="6 7">
    <name type="scientific">Wansuia hejianensis</name>
    <dbReference type="NCBI Taxonomy" id="2763667"/>
    <lineage>
        <taxon>Bacteria</taxon>
        <taxon>Bacillati</taxon>
        <taxon>Bacillota</taxon>
        <taxon>Clostridia</taxon>
        <taxon>Lachnospirales</taxon>
        <taxon>Lachnospiraceae</taxon>
        <taxon>Wansuia</taxon>
    </lineage>
</organism>
<evidence type="ECO:0000256" key="2">
    <source>
        <dbReference type="ARBA" id="ARBA00022723"/>
    </source>
</evidence>
<sequence>MAEMRIQNLVLGMVATNCYFLLNADTKEMILVDPADEAEAIEEKVNAMGGRPVAVLLTHGHYDHMLAADSVRRTYQIPVYVHELDEAVLEDASLNLSGFWSSSFTMKADRLLKDGDELRLAGFEIRVLHTPGHTVGSACYYFPEQKVLMSGDTLFCHSYGRTDFPTSSMRDMQKSIRRLLQELPEDTAVYPGHEMSTTIAMEKRYNPLA</sequence>
<comment type="cofactor">
    <cofactor evidence="1">
        <name>Zn(2+)</name>
        <dbReference type="ChEBI" id="CHEBI:29105"/>
    </cofactor>
</comment>
<evidence type="ECO:0000256" key="4">
    <source>
        <dbReference type="ARBA" id="ARBA00022833"/>
    </source>
</evidence>
<protein>
    <submittedName>
        <fullName evidence="6">MBL fold metallo-hydrolase</fullName>
    </submittedName>
</protein>
<proteinExistence type="predicted"/>
<dbReference type="PANTHER" id="PTHR46233:SF3">
    <property type="entry name" value="HYDROXYACYLGLUTATHIONE HYDROLASE GLOC"/>
    <property type="match status" value="1"/>
</dbReference>
<dbReference type="AlphaFoldDB" id="A0A7G9GGC0"/>
<dbReference type="Pfam" id="PF00753">
    <property type="entry name" value="Lactamase_B"/>
    <property type="match status" value="1"/>
</dbReference>
<dbReference type="SUPFAM" id="SSF56281">
    <property type="entry name" value="Metallo-hydrolase/oxidoreductase"/>
    <property type="match status" value="1"/>
</dbReference>
<dbReference type="Gene3D" id="3.60.15.10">
    <property type="entry name" value="Ribonuclease Z/Hydroxyacylglutathione hydrolase-like"/>
    <property type="match status" value="1"/>
</dbReference>
<name>A0A7G9GGC0_9FIRM</name>
<dbReference type="InterPro" id="IPR036866">
    <property type="entry name" value="RibonucZ/Hydroxyglut_hydro"/>
</dbReference>
<dbReference type="RefSeq" id="WP_249329421.1">
    <property type="nucleotide sequence ID" value="NZ_CP060635.1"/>
</dbReference>
<feature type="domain" description="Metallo-beta-lactamase" evidence="5">
    <location>
        <begin position="15"/>
        <end position="193"/>
    </location>
</feature>
<keyword evidence="4" id="KW-0862">Zinc</keyword>
<evidence type="ECO:0000259" key="5">
    <source>
        <dbReference type="SMART" id="SM00849"/>
    </source>
</evidence>
<evidence type="ECO:0000256" key="1">
    <source>
        <dbReference type="ARBA" id="ARBA00001947"/>
    </source>
</evidence>
<dbReference type="InterPro" id="IPR001279">
    <property type="entry name" value="Metallo-B-lactamas"/>
</dbReference>
<dbReference type="InterPro" id="IPR051453">
    <property type="entry name" value="MBL_Glyoxalase_II"/>
</dbReference>
<dbReference type="EMBL" id="CP060635">
    <property type="protein sequence ID" value="QNM09852.1"/>
    <property type="molecule type" value="Genomic_DNA"/>
</dbReference>
<accession>A0A7G9GGC0</accession>
<dbReference type="SMART" id="SM00849">
    <property type="entry name" value="Lactamase_B"/>
    <property type="match status" value="1"/>
</dbReference>
<evidence type="ECO:0000313" key="7">
    <source>
        <dbReference type="Proteomes" id="UP000515860"/>
    </source>
</evidence>
<dbReference type="PANTHER" id="PTHR46233">
    <property type="entry name" value="HYDROXYACYLGLUTATHIONE HYDROLASE GLOC"/>
    <property type="match status" value="1"/>
</dbReference>
<dbReference type="CDD" id="cd06262">
    <property type="entry name" value="metallo-hydrolase-like_MBL-fold"/>
    <property type="match status" value="1"/>
</dbReference>
<dbReference type="GO" id="GO:0046872">
    <property type="term" value="F:metal ion binding"/>
    <property type="evidence" value="ECO:0007669"/>
    <property type="project" value="UniProtKB-KW"/>
</dbReference>
<keyword evidence="2" id="KW-0479">Metal-binding</keyword>
<evidence type="ECO:0000256" key="3">
    <source>
        <dbReference type="ARBA" id="ARBA00022801"/>
    </source>
</evidence>
<keyword evidence="7" id="KW-1185">Reference proteome</keyword>
<reference evidence="6 7" key="1">
    <citation type="submission" date="2020-08" db="EMBL/GenBank/DDBJ databases">
        <authorList>
            <person name="Liu C."/>
            <person name="Sun Q."/>
        </authorList>
    </citation>
    <scope>NUCLEOTIDE SEQUENCE [LARGE SCALE GENOMIC DNA]</scope>
    <source>
        <strain evidence="6 7">NSJ-29</strain>
    </source>
</reference>
<dbReference type="GO" id="GO:0016787">
    <property type="term" value="F:hydrolase activity"/>
    <property type="evidence" value="ECO:0007669"/>
    <property type="project" value="UniProtKB-KW"/>
</dbReference>
<dbReference type="KEGG" id="whj:H9Q79_06090"/>